<dbReference type="GO" id="GO:0008270">
    <property type="term" value="F:zinc ion binding"/>
    <property type="evidence" value="ECO:0007669"/>
    <property type="project" value="TreeGrafter"/>
</dbReference>
<keyword evidence="10" id="KW-1185">Reference proteome</keyword>
<comment type="similarity">
    <text evidence="1">Belongs to the SIMIBI class G3E GTPase family. HypB/HupM subfamily.</text>
</comment>
<keyword evidence="5" id="KW-0378">Hydrolase</keyword>
<dbReference type="PANTHER" id="PTHR30134:SF2">
    <property type="entry name" value="HYDROGENASE MATURATION FACTOR HYPB"/>
    <property type="match status" value="1"/>
</dbReference>
<dbReference type="RefSeq" id="WP_072914268.1">
    <property type="nucleotide sequence ID" value="NZ_FRAR01000016.1"/>
</dbReference>
<organism evidence="9 10">
    <name type="scientific">Desulforamulus aeronauticus DSM 10349</name>
    <dbReference type="NCBI Taxonomy" id="1121421"/>
    <lineage>
        <taxon>Bacteria</taxon>
        <taxon>Bacillati</taxon>
        <taxon>Bacillota</taxon>
        <taxon>Clostridia</taxon>
        <taxon>Eubacteriales</taxon>
        <taxon>Peptococcaceae</taxon>
        <taxon>Desulforamulus</taxon>
    </lineage>
</organism>
<dbReference type="SUPFAM" id="SSF52540">
    <property type="entry name" value="P-loop containing nucleoside triphosphate hydrolases"/>
    <property type="match status" value="1"/>
</dbReference>
<protein>
    <submittedName>
        <fullName evidence="9">Hydrogenase nickel incorporation protein HypB</fullName>
    </submittedName>
</protein>
<evidence type="ECO:0000313" key="9">
    <source>
        <dbReference type="EMBL" id="SHK54072.1"/>
    </source>
</evidence>
<dbReference type="InterPro" id="IPR004392">
    <property type="entry name" value="Hyd_mat_HypB"/>
</dbReference>
<dbReference type="GO" id="GO:0005525">
    <property type="term" value="F:GTP binding"/>
    <property type="evidence" value="ECO:0007669"/>
    <property type="project" value="UniProtKB-KW"/>
</dbReference>
<evidence type="ECO:0000256" key="1">
    <source>
        <dbReference type="ARBA" id="ARBA00006211"/>
    </source>
</evidence>
<dbReference type="PANTHER" id="PTHR30134">
    <property type="entry name" value="HYDROGENASE PROTEIN ASSEMBLY PROTEIN, NICKEL CHAPERONE"/>
    <property type="match status" value="1"/>
</dbReference>
<proteinExistence type="inferred from homology"/>
<evidence type="ECO:0000256" key="2">
    <source>
        <dbReference type="ARBA" id="ARBA00022596"/>
    </source>
</evidence>
<keyword evidence="6" id="KW-0862">Zinc</keyword>
<dbReference type="OrthoDB" id="9802035at2"/>
<evidence type="ECO:0000256" key="3">
    <source>
        <dbReference type="ARBA" id="ARBA00022723"/>
    </source>
</evidence>
<evidence type="ECO:0000259" key="8">
    <source>
        <dbReference type="Pfam" id="PF02492"/>
    </source>
</evidence>
<dbReference type="PIRSF" id="PIRSF005624">
    <property type="entry name" value="Ni-bind_GTPase"/>
    <property type="match status" value="1"/>
</dbReference>
<dbReference type="GO" id="GO:0003924">
    <property type="term" value="F:GTPase activity"/>
    <property type="evidence" value="ECO:0007669"/>
    <property type="project" value="InterPro"/>
</dbReference>
<feature type="domain" description="CobW/HypB/UreG nucleotide-binding" evidence="8">
    <location>
        <begin position="34"/>
        <end position="193"/>
    </location>
</feature>
<dbReference type="GO" id="GO:0051604">
    <property type="term" value="P:protein maturation"/>
    <property type="evidence" value="ECO:0007669"/>
    <property type="project" value="InterPro"/>
</dbReference>
<dbReference type="InterPro" id="IPR003495">
    <property type="entry name" value="CobW/HypB/UreG_nucleotide-bd"/>
</dbReference>
<dbReference type="EMBL" id="FRAR01000016">
    <property type="protein sequence ID" value="SHK54072.1"/>
    <property type="molecule type" value="Genomic_DNA"/>
</dbReference>
<evidence type="ECO:0000256" key="5">
    <source>
        <dbReference type="ARBA" id="ARBA00022801"/>
    </source>
</evidence>
<gene>
    <name evidence="9" type="ORF">SAMN02745123_02227</name>
</gene>
<evidence type="ECO:0000256" key="6">
    <source>
        <dbReference type="ARBA" id="ARBA00022833"/>
    </source>
</evidence>
<dbReference type="GO" id="GO:0016151">
    <property type="term" value="F:nickel cation binding"/>
    <property type="evidence" value="ECO:0007669"/>
    <property type="project" value="InterPro"/>
</dbReference>
<dbReference type="Proteomes" id="UP000183997">
    <property type="component" value="Unassembled WGS sequence"/>
</dbReference>
<dbReference type="Gene3D" id="3.40.50.300">
    <property type="entry name" value="P-loop containing nucleotide triphosphate hydrolases"/>
    <property type="match status" value="1"/>
</dbReference>
<keyword evidence="7" id="KW-0342">GTP-binding</keyword>
<keyword evidence="3" id="KW-0479">Metal-binding</keyword>
<reference evidence="10" key="1">
    <citation type="submission" date="2016-11" db="EMBL/GenBank/DDBJ databases">
        <authorList>
            <person name="Varghese N."/>
            <person name="Submissions S."/>
        </authorList>
    </citation>
    <scope>NUCLEOTIDE SEQUENCE [LARGE SCALE GENOMIC DNA]</scope>
    <source>
        <strain evidence="10">DSM 10349</strain>
    </source>
</reference>
<accession>A0A1M6TAJ0</accession>
<dbReference type="NCBIfam" id="TIGR00073">
    <property type="entry name" value="hypB"/>
    <property type="match status" value="1"/>
</dbReference>
<dbReference type="InterPro" id="IPR027417">
    <property type="entry name" value="P-loop_NTPase"/>
</dbReference>
<dbReference type="STRING" id="1121421.SAMN02745123_02227"/>
<evidence type="ECO:0000256" key="7">
    <source>
        <dbReference type="ARBA" id="ARBA00023134"/>
    </source>
</evidence>
<evidence type="ECO:0000256" key="4">
    <source>
        <dbReference type="ARBA" id="ARBA00022741"/>
    </source>
</evidence>
<name>A0A1M6TAJ0_9FIRM</name>
<sequence length="224" mass="24631">MVNVIYSNKIIKANGDIAAENKRFLEEKGVVLLNLVSAPGAGKTTLLEKTLPLLVDKFKVAVIEGDIYTTQDAERIAQAGAEVVQINTEGACHLDAVMIREAIKQLTVEELDLIIVENIGNLVCPAEFDLGGDVKVVVGSVTEGMDKPTKYPLAFKEAAIAVITKTDLLPYVEFNLGAYIDTLFKLNPNIKIFPVSSTKEEGIEEWCQLIGRLIWKKRRSMNVL</sequence>
<keyword evidence="2" id="KW-0533">Nickel</keyword>
<evidence type="ECO:0000313" key="10">
    <source>
        <dbReference type="Proteomes" id="UP000183997"/>
    </source>
</evidence>
<dbReference type="AlphaFoldDB" id="A0A1M6TAJ0"/>
<keyword evidence="4" id="KW-0547">Nucleotide-binding</keyword>
<dbReference type="Pfam" id="PF02492">
    <property type="entry name" value="cobW"/>
    <property type="match status" value="1"/>
</dbReference>